<dbReference type="AlphaFoldDB" id="A0A1X1Y7N0"/>
<organism evidence="1 2">
    <name type="scientific">Mycobacterium lacus</name>
    <dbReference type="NCBI Taxonomy" id="169765"/>
    <lineage>
        <taxon>Bacteria</taxon>
        <taxon>Bacillati</taxon>
        <taxon>Actinomycetota</taxon>
        <taxon>Actinomycetes</taxon>
        <taxon>Mycobacteriales</taxon>
        <taxon>Mycobacteriaceae</taxon>
        <taxon>Mycobacterium</taxon>
    </lineage>
</organism>
<name>A0A1X1Y7N0_9MYCO</name>
<dbReference type="PANTHER" id="PTHR43777">
    <property type="entry name" value="MOLYBDENUM COFACTOR CYTIDYLYLTRANSFERASE"/>
    <property type="match status" value="1"/>
</dbReference>
<proteinExistence type="predicted"/>
<dbReference type="KEGG" id="mlj:MLAC_38010"/>
<dbReference type="InterPro" id="IPR025877">
    <property type="entry name" value="MobA-like_NTP_Trfase"/>
</dbReference>
<dbReference type="Gene3D" id="3.90.550.10">
    <property type="entry name" value="Spore Coat Polysaccharide Biosynthesis Protein SpsA, Chain A"/>
    <property type="match status" value="1"/>
</dbReference>
<keyword evidence="2" id="KW-1185">Reference proteome</keyword>
<accession>A0A1X1Y7N0</accession>
<dbReference type="PANTHER" id="PTHR43777:SF1">
    <property type="entry name" value="MOLYBDENUM COFACTOR CYTIDYLYLTRANSFERASE"/>
    <property type="match status" value="1"/>
</dbReference>
<dbReference type="RefSeq" id="WP_085160070.1">
    <property type="nucleotide sequence ID" value="NZ_AP022581.1"/>
</dbReference>
<sequence length="190" mass="20149">MTVTGVVLAAGGSSRLGTPKQLLPYRDTTVLGATLDAARRAGFDQLIVTLGGAADAVRDQMPLDDADVVVVEDCGAGCSASLRVALGRVDAEAAGIVLMLGDQPGVDPATLRRLITEGPDTDVAVCRYADGVGHPFWFGRKVFGDLARLRGDKGVWKLVMSRPVRELSVDGPIPLDVDTWDDYRRLVESS</sequence>
<dbReference type="SUPFAM" id="SSF53448">
    <property type="entry name" value="Nucleotide-diphospho-sugar transferases"/>
    <property type="match status" value="1"/>
</dbReference>
<reference evidence="1 2" key="1">
    <citation type="journal article" date="2019" name="Emerg. Microbes Infect.">
        <title>Comprehensive subspecies identification of 175 nontuberculous mycobacteria species based on 7547 genomic profiles.</title>
        <authorList>
            <person name="Matsumoto Y."/>
            <person name="Kinjo T."/>
            <person name="Motooka D."/>
            <person name="Nabeya D."/>
            <person name="Jung N."/>
            <person name="Uechi K."/>
            <person name="Horii T."/>
            <person name="Iida T."/>
            <person name="Fujita J."/>
            <person name="Nakamura S."/>
        </authorList>
    </citation>
    <scope>NUCLEOTIDE SEQUENCE [LARGE SCALE GENOMIC DNA]</scope>
    <source>
        <strain evidence="1 2">JCM 15657</strain>
    </source>
</reference>
<evidence type="ECO:0000313" key="1">
    <source>
        <dbReference type="EMBL" id="BBX98507.1"/>
    </source>
</evidence>
<dbReference type="Pfam" id="PF12804">
    <property type="entry name" value="NTP_transf_3"/>
    <property type="match status" value="1"/>
</dbReference>
<dbReference type="EMBL" id="AP022581">
    <property type="protein sequence ID" value="BBX98507.1"/>
    <property type="molecule type" value="Genomic_DNA"/>
</dbReference>
<dbReference type="OrthoDB" id="285216at2"/>
<evidence type="ECO:0000313" key="2">
    <source>
        <dbReference type="Proteomes" id="UP000466396"/>
    </source>
</evidence>
<dbReference type="STRING" id="169765.AWC15_20680"/>
<protein>
    <submittedName>
        <fullName evidence="1">Uncharacterized protein</fullName>
    </submittedName>
</protein>
<dbReference type="InterPro" id="IPR029044">
    <property type="entry name" value="Nucleotide-diphossugar_trans"/>
</dbReference>
<gene>
    <name evidence="1" type="ORF">MLAC_38010</name>
</gene>
<dbReference type="Proteomes" id="UP000466396">
    <property type="component" value="Chromosome"/>
</dbReference>
<dbReference type="GO" id="GO:0016779">
    <property type="term" value="F:nucleotidyltransferase activity"/>
    <property type="evidence" value="ECO:0007669"/>
    <property type="project" value="UniProtKB-ARBA"/>
</dbReference>
<dbReference type="CDD" id="cd04182">
    <property type="entry name" value="GT_2_like_f"/>
    <property type="match status" value="1"/>
</dbReference>